<dbReference type="InterPro" id="IPR036388">
    <property type="entry name" value="WH-like_DNA-bd_sf"/>
</dbReference>
<evidence type="ECO:0000256" key="2">
    <source>
        <dbReference type="ARBA" id="ARBA00023125"/>
    </source>
</evidence>
<dbReference type="SUPFAM" id="SSF55781">
    <property type="entry name" value="GAF domain-like"/>
    <property type="match status" value="1"/>
</dbReference>
<keyword evidence="3" id="KW-0804">Transcription</keyword>
<dbReference type="Gene3D" id="1.10.10.10">
    <property type="entry name" value="Winged helix-like DNA-binding domain superfamily/Winged helix DNA-binding domain"/>
    <property type="match status" value="1"/>
</dbReference>
<reference evidence="6 7" key="1">
    <citation type="submission" date="2017-06" db="EMBL/GenBank/DDBJ databases">
        <title>Complete genome sequence of Nitrospirillum amazonense strain CBAmC, an endophytic nitrogen-fixing and plant growth-promoting bacterium, isolated from sugarcane.</title>
        <authorList>
            <person name="Schwab S."/>
            <person name="dos Santos Teixeira K.R."/>
            <person name="Simoes Araujo J.L."/>
            <person name="Soares Vidal M."/>
            <person name="Borges de Freitas H.R."/>
            <person name="Rivello Crivelaro A.L."/>
            <person name="Bueno de Camargo Nunes A."/>
            <person name="dos Santos C.M."/>
            <person name="Palmeira da Silva Rosa D."/>
            <person name="da Silva Padilha D."/>
            <person name="da Silva E."/>
            <person name="Araujo Terra L."/>
            <person name="Soares Mendes V."/>
            <person name="Farinelli L."/>
            <person name="Magalhaes Cruz L."/>
            <person name="Baldani J.I."/>
        </authorList>
    </citation>
    <scope>NUCLEOTIDE SEQUENCE [LARGE SCALE GENOMIC DNA]</scope>
    <source>
        <strain evidence="6 7">CBAmC</strain>
    </source>
</reference>
<protein>
    <submittedName>
        <fullName evidence="6">IclR family transcriptional regulator</fullName>
    </submittedName>
</protein>
<evidence type="ECO:0000313" key="6">
    <source>
        <dbReference type="EMBL" id="ASG22160.1"/>
    </source>
</evidence>
<accession>A0A248JUG8</accession>
<evidence type="ECO:0000256" key="3">
    <source>
        <dbReference type="ARBA" id="ARBA00023163"/>
    </source>
</evidence>
<proteinExistence type="predicted"/>
<dbReference type="GO" id="GO:0045892">
    <property type="term" value="P:negative regulation of DNA-templated transcription"/>
    <property type="evidence" value="ECO:0007669"/>
    <property type="project" value="TreeGrafter"/>
</dbReference>
<dbReference type="GO" id="GO:0003677">
    <property type="term" value="F:DNA binding"/>
    <property type="evidence" value="ECO:0007669"/>
    <property type="project" value="UniProtKB-KW"/>
</dbReference>
<dbReference type="KEGG" id="nao:Y958_14380"/>
<dbReference type="InterPro" id="IPR029016">
    <property type="entry name" value="GAF-like_dom_sf"/>
</dbReference>
<dbReference type="SMART" id="SM00346">
    <property type="entry name" value="HTH_ICLR"/>
    <property type="match status" value="1"/>
</dbReference>
<dbReference type="InterPro" id="IPR050707">
    <property type="entry name" value="HTH_MetabolicPath_Reg"/>
</dbReference>
<dbReference type="PROSITE" id="PS51078">
    <property type="entry name" value="ICLR_ED"/>
    <property type="match status" value="1"/>
</dbReference>
<dbReference type="AlphaFoldDB" id="A0A248JUG8"/>
<evidence type="ECO:0000313" key="7">
    <source>
        <dbReference type="Proteomes" id="UP000197153"/>
    </source>
</evidence>
<name>A0A248JUG8_9PROT</name>
<evidence type="ECO:0000259" key="4">
    <source>
        <dbReference type="PROSITE" id="PS51077"/>
    </source>
</evidence>
<evidence type="ECO:0000256" key="1">
    <source>
        <dbReference type="ARBA" id="ARBA00023015"/>
    </source>
</evidence>
<dbReference type="Proteomes" id="UP000197153">
    <property type="component" value="Chromosome 2"/>
</dbReference>
<gene>
    <name evidence="6" type="ORF">Y958_14380</name>
</gene>
<dbReference type="InterPro" id="IPR005471">
    <property type="entry name" value="Tscrpt_reg_IclR_N"/>
</dbReference>
<dbReference type="GO" id="GO:0003700">
    <property type="term" value="F:DNA-binding transcription factor activity"/>
    <property type="evidence" value="ECO:0007669"/>
    <property type="project" value="TreeGrafter"/>
</dbReference>
<dbReference type="PANTHER" id="PTHR30136:SF33">
    <property type="entry name" value="TRANSCRIPTIONAL REGULATORY PROTEIN"/>
    <property type="match status" value="1"/>
</dbReference>
<dbReference type="PROSITE" id="PS51077">
    <property type="entry name" value="HTH_ICLR"/>
    <property type="match status" value="1"/>
</dbReference>
<sequence>MALKKRGGAVTDEMGDEAGGDRQFVTALSRGLDILRCFEPTDGPLGNADLAQRCGLPKATVSRLTYTLAKLGYLDYLPDSGKYRMGVAVLGLGYACLGGLKIRETAQPYLQALADHAGDGVLTALAGRDDLSMVYIACARAPGMVSLQQDVGSRLSLGRSSIGRAYLAALDQPTRAPLMERLRQRAGDEFWPMVERGILRSAEEIRARGFCLNVGEWVQGVNSVAVPLRPTQPGQPPLAFNCGGPSYLLTPERLERELGPRLVELANRVALVGRAV</sequence>
<keyword evidence="1" id="KW-0805">Transcription regulation</keyword>
<dbReference type="EMBL" id="CP022111">
    <property type="protein sequence ID" value="ASG22160.1"/>
    <property type="molecule type" value="Genomic_DNA"/>
</dbReference>
<dbReference type="InterPro" id="IPR014757">
    <property type="entry name" value="Tscrpt_reg_IclR_C"/>
</dbReference>
<organism evidence="6 7">
    <name type="scientific">Nitrospirillum viridazoti CBAmc</name>
    <dbReference type="NCBI Taxonomy" id="1441467"/>
    <lineage>
        <taxon>Bacteria</taxon>
        <taxon>Pseudomonadati</taxon>
        <taxon>Pseudomonadota</taxon>
        <taxon>Alphaproteobacteria</taxon>
        <taxon>Rhodospirillales</taxon>
        <taxon>Azospirillaceae</taxon>
        <taxon>Nitrospirillum</taxon>
        <taxon>Nitrospirillum viridazoti</taxon>
    </lineage>
</organism>
<keyword evidence="2" id="KW-0238">DNA-binding</keyword>
<evidence type="ECO:0000259" key="5">
    <source>
        <dbReference type="PROSITE" id="PS51078"/>
    </source>
</evidence>
<dbReference type="InterPro" id="IPR036390">
    <property type="entry name" value="WH_DNA-bd_sf"/>
</dbReference>
<dbReference type="PANTHER" id="PTHR30136">
    <property type="entry name" value="HELIX-TURN-HELIX TRANSCRIPTIONAL REGULATOR, ICLR FAMILY"/>
    <property type="match status" value="1"/>
</dbReference>
<dbReference type="SUPFAM" id="SSF46785">
    <property type="entry name" value="Winged helix' DNA-binding domain"/>
    <property type="match status" value="1"/>
</dbReference>
<dbReference type="Pfam" id="PF01614">
    <property type="entry name" value="IclR_C"/>
    <property type="match status" value="1"/>
</dbReference>
<keyword evidence="7" id="KW-1185">Reference proteome</keyword>
<feature type="domain" description="HTH iclR-type" evidence="4">
    <location>
        <begin position="25"/>
        <end position="87"/>
    </location>
</feature>
<dbReference type="Pfam" id="PF09339">
    <property type="entry name" value="HTH_IclR"/>
    <property type="match status" value="1"/>
</dbReference>
<feature type="domain" description="IclR-ED" evidence="5">
    <location>
        <begin position="88"/>
        <end position="275"/>
    </location>
</feature>
<dbReference type="Gene3D" id="3.30.450.40">
    <property type="match status" value="1"/>
</dbReference>